<evidence type="ECO:0000256" key="2">
    <source>
        <dbReference type="ARBA" id="ARBA00007362"/>
    </source>
</evidence>
<feature type="domain" description="EamA" evidence="7">
    <location>
        <begin position="153"/>
        <end position="289"/>
    </location>
</feature>
<feature type="transmembrane region" description="Helical" evidence="6">
    <location>
        <begin position="155"/>
        <end position="173"/>
    </location>
</feature>
<reference evidence="8 9" key="1">
    <citation type="journal article" date="2010" name="Int. J. Syst. Evol. Microbiol.">
        <title>Reclassification of Herbaspirillum putei as a later heterotypic synonym of Herbaspirillum huttiense, with the description of H. huttiense subsp. huttiense subsp. nov. and H. huttiense subsp. putei subsp. nov., comb. nov., and description of Herbaspirillum aquaticum sp. nov.</title>
        <authorList>
            <person name="Dobritsa A.P."/>
            <person name="Reddy M.C."/>
            <person name="Samadpour M."/>
        </authorList>
    </citation>
    <scope>NUCLEOTIDE SEQUENCE [LARGE SCALE GENOMIC DNA]</scope>
    <source>
        <strain evidence="8 9">IEH 4430</strain>
    </source>
</reference>
<keyword evidence="5 6" id="KW-0472">Membrane</keyword>
<feature type="transmembrane region" description="Helical" evidence="6">
    <location>
        <begin position="90"/>
        <end position="110"/>
    </location>
</feature>
<dbReference type="Pfam" id="PF00892">
    <property type="entry name" value="EamA"/>
    <property type="match status" value="2"/>
</dbReference>
<keyword evidence="4 6" id="KW-1133">Transmembrane helix</keyword>
<feature type="transmembrane region" description="Helical" evidence="6">
    <location>
        <begin position="32"/>
        <end position="50"/>
    </location>
</feature>
<dbReference type="Proteomes" id="UP000214747">
    <property type="component" value="Unassembled WGS sequence"/>
</dbReference>
<feature type="transmembrane region" description="Helical" evidence="6">
    <location>
        <begin position="62"/>
        <end position="84"/>
    </location>
</feature>
<feature type="transmembrane region" description="Helical" evidence="6">
    <location>
        <begin position="122"/>
        <end position="143"/>
    </location>
</feature>
<evidence type="ECO:0000256" key="3">
    <source>
        <dbReference type="ARBA" id="ARBA00022692"/>
    </source>
</evidence>
<dbReference type="AlphaFoldDB" id="A0A225SUA1"/>
<dbReference type="InterPro" id="IPR000620">
    <property type="entry name" value="EamA_dom"/>
</dbReference>
<evidence type="ECO:0000259" key="7">
    <source>
        <dbReference type="Pfam" id="PF00892"/>
    </source>
</evidence>
<feature type="transmembrane region" description="Helical" evidence="6">
    <location>
        <begin position="213"/>
        <end position="235"/>
    </location>
</feature>
<dbReference type="PANTHER" id="PTHR32322">
    <property type="entry name" value="INNER MEMBRANE TRANSPORTER"/>
    <property type="match status" value="1"/>
</dbReference>
<evidence type="ECO:0000256" key="4">
    <source>
        <dbReference type="ARBA" id="ARBA00022989"/>
    </source>
</evidence>
<dbReference type="SUPFAM" id="SSF103481">
    <property type="entry name" value="Multidrug resistance efflux transporter EmrE"/>
    <property type="match status" value="2"/>
</dbReference>
<keyword evidence="9" id="KW-1185">Reference proteome</keyword>
<comment type="caution">
    <text evidence="8">The sequence shown here is derived from an EMBL/GenBank/DDBJ whole genome shotgun (WGS) entry which is preliminary data.</text>
</comment>
<organism evidence="8 9">
    <name type="scientific">Herbaspirillum aquaticum</name>
    <dbReference type="NCBI Taxonomy" id="568783"/>
    <lineage>
        <taxon>Bacteria</taxon>
        <taxon>Pseudomonadati</taxon>
        <taxon>Pseudomonadota</taxon>
        <taxon>Betaproteobacteria</taxon>
        <taxon>Burkholderiales</taxon>
        <taxon>Oxalobacteraceae</taxon>
        <taxon>Herbaspirillum</taxon>
    </lineage>
</organism>
<dbReference type="RefSeq" id="WP_088755130.1">
    <property type="nucleotide sequence ID" value="NZ_NJGV01000008.1"/>
</dbReference>
<name>A0A225SUA1_9BURK</name>
<comment type="similarity">
    <text evidence="2">Belongs to the EamA transporter family.</text>
</comment>
<gene>
    <name evidence="8" type="ORF">CEJ45_10835</name>
</gene>
<feature type="transmembrane region" description="Helical" evidence="6">
    <location>
        <begin position="247"/>
        <end position="264"/>
    </location>
</feature>
<evidence type="ECO:0000256" key="5">
    <source>
        <dbReference type="ARBA" id="ARBA00023136"/>
    </source>
</evidence>
<evidence type="ECO:0000256" key="1">
    <source>
        <dbReference type="ARBA" id="ARBA00004141"/>
    </source>
</evidence>
<dbReference type="PANTHER" id="PTHR32322:SF2">
    <property type="entry name" value="EAMA DOMAIN-CONTAINING PROTEIN"/>
    <property type="match status" value="1"/>
</dbReference>
<evidence type="ECO:0000256" key="6">
    <source>
        <dbReference type="SAM" id="Phobius"/>
    </source>
</evidence>
<keyword evidence="3 6" id="KW-0812">Transmembrane</keyword>
<feature type="transmembrane region" description="Helical" evidence="6">
    <location>
        <begin position="180"/>
        <end position="201"/>
    </location>
</feature>
<comment type="subcellular location">
    <subcellularLocation>
        <location evidence="1">Membrane</location>
        <topology evidence="1">Multi-pass membrane protein</topology>
    </subcellularLocation>
</comment>
<sequence>MTTLLLFLNALLVGLGSSMVLSQNAEVLPIVGVGHRMLGAGVILLLIAWGSGKRLHLERRHVAWVAMQGIAMFGLAYVAFYNAVLHIPSGLVALVLSISPMITALLSRILTGDIPTTTDKVGMGFGVLGIFIVFGGGMGQLIVDPSFRHELMLGLAWALMAAFSTAAGTAIGARNRVNGIWGIATVGWGLLFSGASCLAVASMEGAAIVSAYSASYLGGLAYLVLAGSVAAFLLYFELIKRTGPARASFSFVLVPVVAIFMSVIREGVAVTLPLIAGTSIALLGNIVVLAQPSKGMQGIAPSK</sequence>
<evidence type="ECO:0000313" key="9">
    <source>
        <dbReference type="Proteomes" id="UP000214747"/>
    </source>
</evidence>
<feature type="domain" description="EamA" evidence="7">
    <location>
        <begin position="4"/>
        <end position="134"/>
    </location>
</feature>
<dbReference type="GO" id="GO:0016020">
    <property type="term" value="C:membrane"/>
    <property type="evidence" value="ECO:0007669"/>
    <property type="project" value="UniProtKB-SubCell"/>
</dbReference>
<proteinExistence type="inferred from homology"/>
<dbReference type="InterPro" id="IPR037185">
    <property type="entry name" value="EmrE-like"/>
</dbReference>
<feature type="transmembrane region" description="Helical" evidence="6">
    <location>
        <begin position="270"/>
        <end position="290"/>
    </location>
</feature>
<dbReference type="EMBL" id="NJGV01000008">
    <property type="protein sequence ID" value="OWY34781.1"/>
    <property type="molecule type" value="Genomic_DNA"/>
</dbReference>
<dbReference type="InterPro" id="IPR050638">
    <property type="entry name" value="AA-Vitamin_Transporters"/>
</dbReference>
<protein>
    <recommendedName>
        <fullName evidence="7">EamA domain-containing protein</fullName>
    </recommendedName>
</protein>
<evidence type="ECO:0000313" key="8">
    <source>
        <dbReference type="EMBL" id="OWY34781.1"/>
    </source>
</evidence>
<accession>A0A225SUA1</accession>